<reference evidence="2 3" key="1">
    <citation type="submission" date="2017-04" db="EMBL/GenBank/DDBJ databases">
        <title>Complete genome sequence of Flavobacterium kingsejong AJ004.</title>
        <authorList>
            <person name="Lee P.C."/>
        </authorList>
    </citation>
    <scope>NUCLEOTIDE SEQUENCE [LARGE SCALE GENOMIC DNA]</scope>
    <source>
        <strain evidence="2 3">AJ004</strain>
    </source>
</reference>
<keyword evidence="1" id="KW-0812">Transmembrane</keyword>
<feature type="transmembrane region" description="Helical" evidence="1">
    <location>
        <begin position="44"/>
        <end position="64"/>
    </location>
</feature>
<keyword evidence="1" id="KW-1133">Transmembrane helix</keyword>
<keyword evidence="1" id="KW-0472">Membrane</keyword>
<accession>A0A2S1LTZ9</accession>
<feature type="transmembrane region" description="Helical" evidence="1">
    <location>
        <begin position="12"/>
        <end position="32"/>
    </location>
</feature>
<dbReference type="InterPro" id="IPR025250">
    <property type="entry name" value="DUF4199"/>
</dbReference>
<proteinExistence type="predicted"/>
<keyword evidence="3" id="KW-1185">Reference proteome</keyword>
<protein>
    <submittedName>
        <fullName evidence="2">DUF4199 domain-containing protein</fullName>
    </submittedName>
</protein>
<evidence type="ECO:0000256" key="1">
    <source>
        <dbReference type="SAM" id="Phobius"/>
    </source>
</evidence>
<dbReference type="OrthoDB" id="1122768at2"/>
<dbReference type="GO" id="GO:0055085">
    <property type="term" value="P:transmembrane transport"/>
    <property type="evidence" value="ECO:0007669"/>
    <property type="project" value="InterPro"/>
</dbReference>
<dbReference type="RefSeq" id="WP_108738639.1">
    <property type="nucleotide sequence ID" value="NZ_CP020919.1"/>
</dbReference>
<dbReference type="AlphaFoldDB" id="A0A2S1LTZ9"/>
<feature type="transmembrane region" description="Helical" evidence="1">
    <location>
        <begin position="148"/>
        <end position="172"/>
    </location>
</feature>
<dbReference type="Pfam" id="PF13858">
    <property type="entry name" value="DUF4199"/>
    <property type="match status" value="1"/>
</dbReference>
<dbReference type="EMBL" id="CP020919">
    <property type="protein sequence ID" value="AWG27152.1"/>
    <property type="molecule type" value="Genomic_DNA"/>
</dbReference>
<evidence type="ECO:0000313" key="3">
    <source>
        <dbReference type="Proteomes" id="UP000244677"/>
    </source>
</evidence>
<organism evidence="2 3">
    <name type="scientific">Flavobacterium kingsejongi</name>
    <dbReference type="NCBI Taxonomy" id="1678728"/>
    <lineage>
        <taxon>Bacteria</taxon>
        <taxon>Pseudomonadati</taxon>
        <taxon>Bacteroidota</taxon>
        <taxon>Flavobacteriia</taxon>
        <taxon>Flavobacteriales</taxon>
        <taxon>Flavobacteriaceae</taxon>
        <taxon>Flavobacterium</taxon>
    </lineage>
</organism>
<dbReference type="Proteomes" id="UP000244677">
    <property type="component" value="Chromosome"/>
</dbReference>
<dbReference type="KEGG" id="fki:FK004_18980"/>
<evidence type="ECO:0000313" key="2">
    <source>
        <dbReference type="EMBL" id="AWG27152.1"/>
    </source>
</evidence>
<dbReference type="GO" id="GO:0016020">
    <property type="term" value="C:membrane"/>
    <property type="evidence" value="ECO:0007669"/>
    <property type="project" value="UniProtKB-SubCell"/>
</dbReference>
<name>A0A2S1LTZ9_9FLAO</name>
<feature type="transmembrane region" description="Helical" evidence="1">
    <location>
        <begin position="85"/>
        <end position="106"/>
    </location>
</feature>
<gene>
    <name evidence="2" type="ORF">FK004_18980</name>
</gene>
<sequence length="180" mass="20077">MDKTVSPAKSSLNFGILFGIIMILEFVISYVADLDPQKNRSVGIITSVMNYMVLPVIFIVLGSLSYKKNHNGGYISFSEVLKIGISITVLAALLFSLFNAGFNYVFPEFVEKSMSQIREVMLEQSPNMTEDQVENALMMTKKFMNPLISIPLTIAMYAFFGLLWSLIVGAFVKNDKPSGY</sequence>